<dbReference type="AlphaFoldDB" id="A0A9Q4GHS5"/>
<dbReference type="RefSeq" id="WP_266087105.1">
    <property type="nucleotide sequence ID" value="NZ_RKLV01000006.1"/>
</dbReference>
<keyword evidence="2" id="KW-1185">Reference proteome</keyword>
<sequence>MHVGVDGAGGDWLAGVHEAGEYSYSLFGSFGELWEELRTAEVILVDIPIGLRNDGEPRACDTEARRHVRRGVVFPTPSRPAAYEDDYGSAKAINERTTGGKSLPRQTWNICPLIREVDEFLANTAEARGTVRESHPELCLRYLNNGETVTTRKTTDEGYTNRVGVLTEHEPRAGELLSEASDAFRDEPAVGRDDLVDALALALTARYPTETVPDDPPKDERGLRMEMVYPRI</sequence>
<dbReference type="EMBL" id="RKLV01000006">
    <property type="protein sequence ID" value="MCX2819110.1"/>
    <property type="molecule type" value="Genomic_DNA"/>
</dbReference>
<name>A0A9Q4GHS5_9EURY</name>
<evidence type="ECO:0000313" key="1">
    <source>
        <dbReference type="EMBL" id="MCX2819110.1"/>
    </source>
</evidence>
<gene>
    <name evidence="1" type="ORF">EGH25_07060</name>
</gene>
<dbReference type="Pfam" id="PF04250">
    <property type="entry name" value="DUF429"/>
    <property type="match status" value="1"/>
</dbReference>
<comment type="caution">
    <text evidence="1">The sequence shown here is derived from an EMBL/GenBank/DDBJ whole genome shotgun (WGS) entry which is preliminary data.</text>
</comment>
<reference evidence="1" key="1">
    <citation type="submission" date="2022-09" db="EMBL/GenBank/DDBJ databases">
        <title>Haloadaptaus new haloarchaeum isolated from saline soil.</title>
        <authorList>
            <person name="Duran-Viseras A."/>
            <person name="Sanchez-Porro C."/>
            <person name="Ventosa A."/>
        </authorList>
    </citation>
    <scope>NUCLEOTIDE SEQUENCE</scope>
    <source>
        <strain evidence="1">F3-133</strain>
    </source>
</reference>
<dbReference type="InterPro" id="IPR007362">
    <property type="entry name" value="DUF429"/>
</dbReference>
<dbReference type="Proteomes" id="UP001149411">
    <property type="component" value="Unassembled WGS sequence"/>
</dbReference>
<evidence type="ECO:0000313" key="2">
    <source>
        <dbReference type="Proteomes" id="UP001149411"/>
    </source>
</evidence>
<accession>A0A9Q4GHS5</accession>
<proteinExistence type="predicted"/>
<protein>
    <submittedName>
        <fullName evidence="1">DUF429 domain-containing protein</fullName>
    </submittedName>
</protein>
<organism evidence="1 2">
    <name type="scientific">Halorutilus salinus</name>
    <dbReference type="NCBI Taxonomy" id="2487751"/>
    <lineage>
        <taxon>Archaea</taxon>
        <taxon>Methanobacteriati</taxon>
        <taxon>Methanobacteriota</taxon>
        <taxon>Stenosarchaea group</taxon>
        <taxon>Halobacteria</taxon>
        <taxon>Halorutilales</taxon>
        <taxon>Halorutilaceae</taxon>
        <taxon>Halorutilus</taxon>
    </lineage>
</organism>